<sequence>KSSCFNLYQLITLIFNDNGRTIEMTITAIKFFSVIVILLICVSKIINSLDYNEYMAFNNTNKIYFGKEMVIFDLDRTIWPFSVDNDVNESYAYVNVQDDVDLGALAPYPEVVSVLDSLQKEGFIICTINNCKNSRIATNLVELMDLDRFINIQENFPGPKINHIVSLHNLSGVAYQDMLYFSYETETVLPILNLNVTYCPIDDNGVTQAVVEKGLQFFYKRPNSNKTQEFVPPFDDSIVRRDEDYSRSV</sequence>
<evidence type="ECO:0000256" key="1">
    <source>
        <dbReference type="SAM" id="Phobius"/>
    </source>
</evidence>
<reference evidence="2" key="1">
    <citation type="submission" date="2015-12" db="EMBL/GenBank/DDBJ databases">
        <title>De novo transcriptome assembly of four potential Pierce s Disease insect vectors from Arizona vineyards.</title>
        <authorList>
            <person name="Tassone E.E."/>
        </authorList>
    </citation>
    <scope>NUCLEOTIDE SEQUENCE</scope>
</reference>
<dbReference type="PANTHER" id="PTHR17901">
    <property type="entry name" value="MAGNESIUM-DEPENDENT PHOSPHATASE 1 MDP1"/>
    <property type="match status" value="1"/>
</dbReference>
<feature type="non-terminal residue" evidence="2">
    <location>
        <position position="1"/>
    </location>
</feature>
<dbReference type="GO" id="GO:0003993">
    <property type="term" value="F:acid phosphatase activity"/>
    <property type="evidence" value="ECO:0007669"/>
    <property type="project" value="TreeGrafter"/>
</dbReference>
<dbReference type="InterPro" id="IPR036412">
    <property type="entry name" value="HAD-like_sf"/>
</dbReference>
<proteinExistence type="predicted"/>
<dbReference type="InterPro" id="IPR023214">
    <property type="entry name" value="HAD_sf"/>
</dbReference>
<dbReference type="SUPFAM" id="SSF56784">
    <property type="entry name" value="HAD-like"/>
    <property type="match status" value="1"/>
</dbReference>
<keyword evidence="1" id="KW-1133">Transmembrane helix</keyword>
<dbReference type="PANTHER" id="PTHR17901:SF14">
    <property type="entry name" value="MAGNESIUM-DEPENDENT PHOSPHATASE 1"/>
    <property type="match status" value="1"/>
</dbReference>
<name>A0A1B6DY99_9HEMI</name>
<dbReference type="Gene3D" id="3.40.50.1000">
    <property type="entry name" value="HAD superfamily/HAD-like"/>
    <property type="match status" value="1"/>
</dbReference>
<gene>
    <name evidence="2" type="ORF">g.56</name>
</gene>
<keyword evidence="1" id="KW-0812">Transmembrane</keyword>
<accession>A0A1B6DY99</accession>
<dbReference type="InterPro" id="IPR010036">
    <property type="entry name" value="MDP_1_eu_arc"/>
</dbReference>
<dbReference type="AlphaFoldDB" id="A0A1B6DY99"/>
<feature type="transmembrane region" description="Helical" evidence="1">
    <location>
        <begin position="26"/>
        <end position="46"/>
    </location>
</feature>
<evidence type="ECO:0008006" key="3">
    <source>
        <dbReference type="Google" id="ProtNLM"/>
    </source>
</evidence>
<keyword evidence="1" id="KW-0472">Membrane</keyword>
<dbReference type="EMBL" id="GEDC01006650">
    <property type="protein sequence ID" value="JAS30648.1"/>
    <property type="molecule type" value="Transcribed_RNA"/>
</dbReference>
<organism evidence="2">
    <name type="scientific">Clastoptera arizonana</name>
    <name type="common">Arizona spittle bug</name>
    <dbReference type="NCBI Taxonomy" id="38151"/>
    <lineage>
        <taxon>Eukaryota</taxon>
        <taxon>Metazoa</taxon>
        <taxon>Ecdysozoa</taxon>
        <taxon>Arthropoda</taxon>
        <taxon>Hexapoda</taxon>
        <taxon>Insecta</taxon>
        <taxon>Pterygota</taxon>
        <taxon>Neoptera</taxon>
        <taxon>Paraneoptera</taxon>
        <taxon>Hemiptera</taxon>
        <taxon>Auchenorrhyncha</taxon>
        <taxon>Cercopoidea</taxon>
        <taxon>Clastopteridae</taxon>
        <taxon>Clastoptera</taxon>
    </lineage>
</organism>
<evidence type="ECO:0000313" key="2">
    <source>
        <dbReference type="EMBL" id="JAS30648.1"/>
    </source>
</evidence>
<protein>
    <recommendedName>
        <fullName evidence="3">FCP1 homology domain-containing protein</fullName>
    </recommendedName>
</protein>
<dbReference type="Pfam" id="PF12689">
    <property type="entry name" value="Acid_PPase"/>
    <property type="match status" value="1"/>
</dbReference>